<feature type="compositionally biased region" description="Pro residues" evidence="5">
    <location>
        <begin position="11"/>
        <end position="27"/>
    </location>
</feature>
<evidence type="ECO:0000256" key="1">
    <source>
        <dbReference type="ARBA" id="ARBA00004167"/>
    </source>
</evidence>
<evidence type="ECO:0000313" key="8">
    <source>
        <dbReference type="Proteomes" id="UP001589890"/>
    </source>
</evidence>
<keyword evidence="3 6" id="KW-1133">Transmembrane helix</keyword>
<protein>
    <submittedName>
        <fullName evidence="7">Neutral zinc metallopeptidase</fullName>
    </submittedName>
</protein>
<name>A0ABV6QFV5_9ACTN</name>
<evidence type="ECO:0000256" key="4">
    <source>
        <dbReference type="ARBA" id="ARBA00023136"/>
    </source>
</evidence>
<dbReference type="Pfam" id="PF04228">
    <property type="entry name" value="Zn_peptidase"/>
    <property type="match status" value="1"/>
</dbReference>
<evidence type="ECO:0000256" key="5">
    <source>
        <dbReference type="SAM" id="MobiDB-lite"/>
    </source>
</evidence>
<feature type="transmembrane region" description="Helical" evidence="6">
    <location>
        <begin position="77"/>
        <end position="102"/>
    </location>
</feature>
<evidence type="ECO:0000256" key="6">
    <source>
        <dbReference type="SAM" id="Phobius"/>
    </source>
</evidence>
<dbReference type="EMBL" id="JBHLTC010000006">
    <property type="protein sequence ID" value="MFC0623540.1"/>
    <property type="molecule type" value="Genomic_DNA"/>
</dbReference>
<dbReference type="PANTHER" id="PTHR30168">
    <property type="entry name" value="PUTATIVE MEMBRANE PROTEIN YPFJ"/>
    <property type="match status" value="1"/>
</dbReference>
<keyword evidence="4 6" id="KW-0472">Membrane</keyword>
<feature type="compositionally biased region" description="Polar residues" evidence="5">
    <location>
        <begin position="109"/>
        <end position="119"/>
    </location>
</feature>
<evidence type="ECO:0000256" key="3">
    <source>
        <dbReference type="ARBA" id="ARBA00022989"/>
    </source>
</evidence>
<keyword evidence="2 6" id="KW-0812">Transmembrane</keyword>
<dbReference type="InterPro" id="IPR007343">
    <property type="entry name" value="Uncharacterised_pept_Zn_put"/>
</dbReference>
<organism evidence="7 8">
    <name type="scientific">Kribbella deserti</name>
    <dbReference type="NCBI Taxonomy" id="1926257"/>
    <lineage>
        <taxon>Bacteria</taxon>
        <taxon>Bacillati</taxon>
        <taxon>Actinomycetota</taxon>
        <taxon>Actinomycetes</taxon>
        <taxon>Propionibacteriales</taxon>
        <taxon>Kribbellaceae</taxon>
        <taxon>Kribbella</taxon>
    </lineage>
</organism>
<comment type="subcellular location">
    <subcellularLocation>
        <location evidence="1">Membrane</location>
        <topology evidence="1">Single-pass membrane protein</topology>
    </subcellularLocation>
</comment>
<dbReference type="PRINTS" id="PR01217">
    <property type="entry name" value="PRICHEXTENSN"/>
</dbReference>
<proteinExistence type="predicted"/>
<dbReference type="PANTHER" id="PTHR30168:SF0">
    <property type="entry name" value="INNER MEMBRANE PROTEIN"/>
    <property type="match status" value="1"/>
</dbReference>
<evidence type="ECO:0000256" key="2">
    <source>
        <dbReference type="ARBA" id="ARBA00022692"/>
    </source>
</evidence>
<feature type="compositionally biased region" description="Gly residues" evidence="5">
    <location>
        <begin position="40"/>
        <end position="58"/>
    </location>
</feature>
<feature type="region of interest" description="Disordered" evidence="5">
    <location>
        <begin position="1"/>
        <end position="71"/>
    </location>
</feature>
<feature type="region of interest" description="Disordered" evidence="5">
    <location>
        <begin position="104"/>
        <end position="168"/>
    </location>
</feature>
<comment type="caution">
    <text evidence="7">The sequence shown here is derived from an EMBL/GenBank/DDBJ whole genome shotgun (WGS) entry which is preliminary data.</text>
</comment>
<feature type="compositionally biased region" description="Low complexity" evidence="5">
    <location>
        <begin position="139"/>
        <end position="157"/>
    </location>
</feature>
<keyword evidence="8" id="KW-1185">Reference proteome</keyword>
<evidence type="ECO:0000313" key="7">
    <source>
        <dbReference type="EMBL" id="MFC0623540.1"/>
    </source>
</evidence>
<sequence length="406" mass="43376">MANNQWGPAPGQYPPPPGPPVSGPPQPAYGNYPVQPAPGFGWGPQFGPGPGSGQGQGGPQYLMPPGRPPRRSSRKGLFIGLALVGVVGAVVLVGAVMVGLAAQSPDDGPTTQPSPQATLPSPDLPPETATTPVPPPTAPTATQATSRPPATQPTAKPTPRKPSPQTVVTRDGFYFTGLQASVGCKDPGLPINNQRNTQNYYALVIQCLNKAWPRQVTAGRDTFRPPKLVFWSSRVQSPCSGGATVSFYCGVSETIYIKYNDDMALWRDRPDALNRRITRLWVTFTAAHEYGHHLQQVSGILPASYELGYDNYAPREQMLAISRRIEIQASCLAAVFVGANRSSYGLTGAKLQAWRFIQDGTGDENKPGGERDHGSRASNSAFMRQGFATRNNAYCNTFTASASKVS</sequence>
<gene>
    <name evidence="7" type="ORF">ACFFGN_05660</name>
</gene>
<dbReference type="Proteomes" id="UP001589890">
    <property type="component" value="Unassembled WGS sequence"/>
</dbReference>
<accession>A0ABV6QFV5</accession>
<reference evidence="7 8" key="1">
    <citation type="submission" date="2024-09" db="EMBL/GenBank/DDBJ databases">
        <authorList>
            <person name="Sun Q."/>
            <person name="Mori K."/>
        </authorList>
    </citation>
    <scope>NUCLEOTIDE SEQUENCE [LARGE SCALE GENOMIC DNA]</scope>
    <source>
        <strain evidence="7 8">CGMCC 1.15906</strain>
    </source>
</reference>
<dbReference type="RefSeq" id="WP_380044246.1">
    <property type="nucleotide sequence ID" value="NZ_JBHLTC010000006.1"/>
</dbReference>